<evidence type="ECO:0000256" key="4">
    <source>
        <dbReference type="ARBA" id="ARBA00050776"/>
    </source>
</evidence>
<comment type="caution">
    <text evidence="6">The sequence shown here is derived from an EMBL/GenBank/DDBJ whole genome shotgun (WGS) entry which is preliminary data.</text>
</comment>
<dbReference type="InterPro" id="IPR015421">
    <property type="entry name" value="PyrdxlP-dep_Trfase_major"/>
</dbReference>
<proteinExistence type="inferred from homology"/>
<dbReference type="Pfam" id="PF00266">
    <property type="entry name" value="Aminotran_5"/>
    <property type="match status" value="2"/>
</dbReference>
<evidence type="ECO:0000256" key="1">
    <source>
        <dbReference type="ARBA" id="ARBA00001933"/>
    </source>
</evidence>
<dbReference type="InterPro" id="IPR015424">
    <property type="entry name" value="PyrdxlP-dep_Trfase"/>
</dbReference>
<evidence type="ECO:0000313" key="6">
    <source>
        <dbReference type="EMBL" id="KKN11722.1"/>
    </source>
</evidence>
<accession>A0A0F9NIB0</accession>
<organism evidence="6">
    <name type="scientific">marine sediment metagenome</name>
    <dbReference type="NCBI Taxonomy" id="412755"/>
    <lineage>
        <taxon>unclassified sequences</taxon>
        <taxon>metagenomes</taxon>
        <taxon>ecological metagenomes</taxon>
    </lineage>
</organism>
<dbReference type="GO" id="GO:0031071">
    <property type="term" value="F:cysteine desulfurase activity"/>
    <property type="evidence" value="ECO:0007669"/>
    <property type="project" value="UniProtKB-EC"/>
</dbReference>
<dbReference type="InterPro" id="IPR020578">
    <property type="entry name" value="Aminotrans_V_PyrdxlP_BS"/>
</dbReference>
<dbReference type="AlphaFoldDB" id="A0A0F9NIB0"/>
<comment type="cofactor">
    <cofactor evidence="1">
        <name>pyridoxal 5'-phosphate</name>
        <dbReference type="ChEBI" id="CHEBI:597326"/>
    </cofactor>
</comment>
<evidence type="ECO:0000256" key="2">
    <source>
        <dbReference type="ARBA" id="ARBA00010447"/>
    </source>
</evidence>
<dbReference type="PROSITE" id="PS00595">
    <property type="entry name" value="AA_TRANSFER_CLASS_5"/>
    <property type="match status" value="1"/>
</dbReference>
<evidence type="ECO:0000259" key="5">
    <source>
        <dbReference type="Pfam" id="PF00266"/>
    </source>
</evidence>
<protein>
    <recommendedName>
        <fullName evidence="5">Aminotransferase class V domain-containing protein</fullName>
    </recommendedName>
</protein>
<dbReference type="Gene3D" id="3.90.1150.10">
    <property type="entry name" value="Aspartate Aminotransferase, domain 1"/>
    <property type="match status" value="1"/>
</dbReference>
<dbReference type="Gene3D" id="3.40.640.10">
    <property type="entry name" value="Type I PLP-dependent aspartate aminotransferase-like (Major domain)"/>
    <property type="match status" value="2"/>
</dbReference>
<dbReference type="InterPro" id="IPR015422">
    <property type="entry name" value="PyrdxlP-dep_Trfase_small"/>
</dbReference>
<dbReference type="PANTHER" id="PTHR43586:SF8">
    <property type="entry name" value="CYSTEINE DESULFURASE 1, CHLOROPLASTIC"/>
    <property type="match status" value="1"/>
</dbReference>
<comment type="similarity">
    <text evidence="2">Belongs to the class-V pyridoxal-phosphate-dependent aminotransferase family. Csd subfamily.</text>
</comment>
<dbReference type="InterPro" id="IPR000192">
    <property type="entry name" value="Aminotrans_V_dom"/>
</dbReference>
<feature type="domain" description="Aminotransferase class V" evidence="5">
    <location>
        <begin position="229"/>
        <end position="582"/>
    </location>
</feature>
<evidence type="ECO:0000256" key="3">
    <source>
        <dbReference type="ARBA" id="ARBA00022898"/>
    </source>
</evidence>
<keyword evidence="3" id="KW-0663">Pyridoxal phosphate</keyword>
<reference evidence="6" key="1">
    <citation type="journal article" date="2015" name="Nature">
        <title>Complex archaea that bridge the gap between prokaryotes and eukaryotes.</title>
        <authorList>
            <person name="Spang A."/>
            <person name="Saw J.H."/>
            <person name="Jorgensen S.L."/>
            <person name="Zaremba-Niedzwiedzka K."/>
            <person name="Martijn J."/>
            <person name="Lind A.E."/>
            <person name="van Eijk R."/>
            <person name="Schleper C."/>
            <person name="Guy L."/>
            <person name="Ettema T.J."/>
        </authorList>
    </citation>
    <scope>NUCLEOTIDE SEQUENCE</scope>
</reference>
<name>A0A0F9NIB0_9ZZZZ</name>
<gene>
    <name evidence="6" type="ORF">LCGC14_1023720</name>
</gene>
<dbReference type="SUPFAM" id="SSF53383">
    <property type="entry name" value="PLP-dependent transferases"/>
    <property type="match status" value="2"/>
</dbReference>
<feature type="domain" description="Aminotransferase class V" evidence="5">
    <location>
        <begin position="71"/>
        <end position="163"/>
    </location>
</feature>
<dbReference type="PANTHER" id="PTHR43586">
    <property type="entry name" value="CYSTEINE DESULFURASE"/>
    <property type="match status" value="1"/>
</dbReference>
<comment type="catalytic activity">
    <reaction evidence="4">
        <text>(sulfur carrier)-H + L-cysteine = (sulfur carrier)-SH + L-alanine</text>
        <dbReference type="Rhea" id="RHEA:43892"/>
        <dbReference type="Rhea" id="RHEA-COMP:14737"/>
        <dbReference type="Rhea" id="RHEA-COMP:14739"/>
        <dbReference type="ChEBI" id="CHEBI:29917"/>
        <dbReference type="ChEBI" id="CHEBI:35235"/>
        <dbReference type="ChEBI" id="CHEBI:57972"/>
        <dbReference type="ChEBI" id="CHEBI:64428"/>
        <dbReference type="EC" id="2.8.1.7"/>
    </reaction>
</comment>
<sequence>MELAVYSALKTYSNVHRGTGHNSMVTTELFERARKIILKYLRLNEKKYVVVFCSPRRYKIFKVQLKSFNYFVVSSKDFDLPFGIRALAVKKKYLKKRSVVYTGGGMIKHVTANYIVWADIPERFEAGTPNIVNIIALAKAIQLVNQFGKIFNKKLRYLVKTSKEILYNDEMLEYSGLKLLHKLRKSLIGHDVRVPTEKTIKKFINLDNAASTPSFLPIWNTYRTTLMQPNEVHKEIIEEVKHICAKFFNAPSDKYEVIFTSNTTEAVNIVAKNLTIHKDGLRPVVINTLLEHHSNELPFRSIPGVSLIRVSVSDEGFINLDELKMLLNDYNHTHKYGNKRVQLVAVSGVSNVLGTINDLKSISQITHQYGASLLIDAAQLVAHHKTDLLGTNIDYLVFSGHKVYAPFGSGALIVRRGELTFDTYELNNIKSSGEENVIGIATLGKSLLLLRRIGFDVIEEYERKLTELILDGLSKMEDVEVFGVKKLSSGDLDKRSSIISFSMKKVPHNLAAKEIAEYGGIGVRSGCFCAHMLIQQILKVQKIRAVGARMTSIIIPAKTGMLLPGTIRVSIGIENSETEIMYFLQIVRQIISKPRSNVNKILARIYNGAATLPKTHAEERIKTYVKSVVQKIF</sequence>
<dbReference type="EMBL" id="LAZR01004106">
    <property type="protein sequence ID" value="KKN11722.1"/>
    <property type="molecule type" value="Genomic_DNA"/>
</dbReference>